<feature type="non-terminal residue" evidence="2">
    <location>
        <position position="1"/>
    </location>
</feature>
<protein>
    <submittedName>
        <fullName evidence="2">Leucine rich repeats-containing protein</fullName>
    </submittedName>
</protein>
<name>A0A146K531_9EUKA</name>
<evidence type="ECO:0000256" key="1">
    <source>
        <dbReference type="SAM" id="Coils"/>
    </source>
</evidence>
<feature type="non-terminal residue" evidence="2">
    <location>
        <position position="431"/>
    </location>
</feature>
<dbReference type="AlphaFoldDB" id="A0A146K531"/>
<accession>A0A146K531</accession>
<proteinExistence type="predicted"/>
<feature type="coiled-coil region" evidence="1">
    <location>
        <begin position="348"/>
        <end position="410"/>
    </location>
</feature>
<organism evidence="2">
    <name type="scientific">Trepomonas sp. PC1</name>
    <dbReference type="NCBI Taxonomy" id="1076344"/>
    <lineage>
        <taxon>Eukaryota</taxon>
        <taxon>Metamonada</taxon>
        <taxon>Diplomonadida</taxon>
        <taxon>Hexamitidae</taxon>
        <taxon>Hexamitinae</taxon>
        <taxon>Trepomonas</taxon>
    </lineage>
</organism>
<reference evidence="2" key="1">
    <citation type="submission" date="2015-07" db="EMBL/GenBank/DDBJ databases">
        <title>Adaptation to a free-living lifestyle via gene acquisitions in the diplomonad Trepomonas sp. PC1.</title>
        <authorList>
            <person name="Xu F."/>
            <person name="Jerlstrom-Hultqvist J."/>
            <person name="Kolisko M."/>
            <person name="Simpson A.G.B."/>
            <person name="Roger A.J."/>
            <person name="Svard S.G."/>
            <person name="Andersson J.O."/>
        </authorList>
    </citation>
    <scope>NUCLEOTIDE SEQUENCE</scope>
    <source>
        <strain evidence="2">PC1</strain>
    </source>
</reference>
<keyword evidence="1" id="KW-0175">Coiled coil</keyword>
<dbReference type="Gene3D" id="3.80.10.10">
    <property type="entry name" value="Ribonuclease Inhibitor"/>
    <property type="match status" value="1"/>
</dbReference>
<dbReference type="InterPro" id="IPR026906">
    <property type="entry name" value="LRR_5"/>
</dbReference>
<dbReference type="InterPro" id="IPR032675">
    <property type="entry name" value="LRR_dom_sf"/>
</dbReference>
<dbReference type="Pfam" id="PF13306">
    <property type="entry name" value="LRR_5"/>
    <property type="match status" value="1"/>
</dbReference>
<evidence type="ECO:0000313" key="2">
    <source>
        <dbReference type="EMBL" id="JAP90681.1"/>
    </source>
</evidence>
<sequence>LANFTLGQFMTAFNLENDIIQVQSITQNSIINRILVITNQILDSKIDLEDFDFIIALNLQRICDLDFPLLSCDVIGFFAPQLTHIGQNVFKNSTIQHLFAQNLRIIGKQAFENTPNLRNLCAMKLRHIRESAFKQSGISNLYSPELLKIDQLAFAQSSLVNIYSEQIELVGNSCFAQCVQVKMMNGFQNTSWPCGCKVCFKCTKAKVLLKQKMTFQAFAAKTGWVYQNMSMEKIERSSSKDRNVSTISHIEVAKEKISPVQIQQAEAKEMFDQFNIPEAEFNQEAKQIEVGSRMESKETPKRIIEVNLRSASKQELLKDLTKRSLSNTSKTFQSPMSNTEMLSATRLKGQYEQLLQQKEAEISSLKEQLEVKNEQIEKLEKPWEVCFEVIKVQNEKIARLEQMMKKQQEINDPMLQFIEIYQKRELEKQLE</sequence>
<dbReference type="EMBL" id="GDID01005925">
    <property type="protein sequence ID" value="JAP90681.1"/>
    <property type="molecule type" value="Transcribed_RNA"/>
</dbReference>
<gene>
    <name evidence="2" type="ORF">TPC1_20020</name>
</gene>